<evidence type="ECO:0000313" key="2">
    <source>
        <dbReference type="Proteomes" id="UP000747542"/>
    </source>
</evidence>
<organism evidence="1 2">
    <name type="scientific">Homarus americanus</name>
    <name type="common">American lobster</name>
    <dbReference type="NCBI Taxonomy" id="6706"/>
    <lineage>
        <taxon>Eukaryota</taxon>
        <taxon>Metazoa</taxon>
        <taxon>Ecdysozoa</taxon>
        <taxon>Arthropoda</taxon>
        <taxon>Crustacea</taxon>
        <taxon>Multicrustacea</taxon>
        <taxon>Malacostraca</taxon>
        <taxon>Eumalacostraca</taxon>
        <taxon>Eucarida</taxon>
        <taxon>Decapoda</taxon>
        <taxon>Pleocyemata</taxon>
        <taxon>Astacidea</taxon>
        <taxon>Nephropoidea</taxon>
        <taxon>Nephropidae</taxon>
        <taxon>Homarus</taxon>
    </lineage>
</organism>
<name>A0A8J5JQF5_HOMAM</name>
<protein>
    <submittedName>
        <fullName evidence="1">Uncharacterized protein</fullName>
    </submittedName>
</protein>
<keyword evidence="2" id="KW-1185">Reference proteome</keyword>
<evidence type="ECO:0000313" key="1">
    <source>
        <dbReference type="EMBL" id="KAG7157314.1"/>
    </source>
</evidence>
<dbReference type="Proteomes" id="UP000747542">
    <property type="component" value="Unassembled WGS sequence"/>
</dbReference>
<sequence length="120" mass="13097">MVLLAADGAHRGYRKIFTRAVDTNVVVLYIVFNTKIGCECLWVGFGTGWSCYLYVTRMAEVLGEESCSALPAFHALTSSFAEKVRTKVIPLHVQPSSASLTLLDTTADGLVALRPTFKVL</sequence>
<reference evidence="1" key="1">
    <citation type="journal article" date="2021" name="Sci. Adv.">
        <title>The American lobster genome reveals insights on longevity, neural, and immune adaptations.</title>
        <authorList>
            <person name="Polinski J.M."/>
            <person name="Zimin A.V."/>
            <person name="Clark K.F."/>
            <person name="Kohn A.B."/>
            <person name="Sadowski N."/>
            <person name="Timp W."/>
            <person name="Ptitsyn A."/>
            <person name="Khanna P."/>
            <person name="Romanova D.Y."/>
            <person name="Williams P."/>
            <person name="Greenwood S.J."/>
            <person name="Moroz L.L."/>
            <person name="Walt D.R."/>
            <person name="Bodnar A.G."/>
        </authorList>
    </citation>
    <scope>NUCLEOTIDE SEQUENCE</scope>
    <source>
        <strain evidence="1">GMGI-L3</strain>
    </source>
</reference>
<proteinExistence type="predicted"/>
<accession>A0A8J5JQF5</accession>
<dbReference type="AlphaFoldDB" id="A0A8J5JQF5"/>
<gene>
    <name evidence="1" type="ORF">Hamer_G005724</name>
</gene>
<dbReference type="EMBL" id="JAHLQT010037514">
    <property type="protein sequence ID" value="KAG7157314.1"/>
    <property type="molecule type" value="Genomic_DNA"/>
</dbReference>
<comment type="caution">
    <text evidence="1">The sequence shown here is derived from an EMBL/GenBank/DDBJ whole genome shotgun (WGS) entry which is preliminary data.</text>
</comment>